<feature type="domain" description="M23ase beta-sheet core" evidence="3">
    <location>
        <begin position="200"/>
        <end position="298"/>
    </location>
</feature>
<reference evidence="4 5" key="1">
    <citation type="submission" date="2014-09" db="EMBL/GenBank/DDBJ databases">
        <title>Draft Genome Sequence of Draconibacterium sp. JN14CK-3.</title>
        <authorList>
            <person name="Dong C."/>
            <person name="Lai Q."/>
            <person name="Shao Z."/>
        </authorList>
    </citation>
    <scope>NUCLEOTIDE SEQUENCE [LARGE SCALE GENOMIC DNA]</scope>
    <source>
        <strain evidence="4 5">JN14CK-3</strain>
    </source>
</reference>
<dbReference type="EMBL" id="JRHC01000001">
    <property type="protein sequence ID" value="KJF44688.1"/>
    <property type="molecule type" value="Genomic_DNA"/>
</dbReference>
<dbReference type="InterPro" id="IPR016047">
    <property type="entry name" value="M23ase_b-sheet_dom"/>
</dbReference>
<keyword evidence="2" id="KW-0812">Transmembrane</keyword>
<evidence type="ECO:0000313" key="5">
    <source>
        <dbReference type="Proteomes" id="UP000032544"/>
    </source>
</evidence>
<feature type="coiled-coil region" evidence="1">
    <location>
        <begin position="56"/>
        <end position="90"/>
    </location>
</feature>
<keyword evidence="5" id="KW-1185">Reference proteome</keyword>
<dbReference type="AlphaFoldDB" id="A0A0D8JFQ4"/>
<dbReference type="FunFam" id="2.70.70.10:FF:000006">
    <property type="entry name" value="M23 family peptidase"/>
    <property type="match status" value="1"/>
</dbReference>
<evidence type="ECO:0000256" key="2">
    <source>
        <dbReference type="SAM" id="Phobius"/>
    </source>
</evidence>
<protein>
    <submittedName>
        <fullName evidence="4">Peptidase M23</fullName>
    </submittedName>
</protein>
<sequence length="326" mass="36638">MAKKKYKFNPDTLSYESVGLSWKAKAAKILTYFSSSLALAIVITLIFVNFYDTPRSKRLMRENKRLLTQYELLSKDLDKVASVLSELQQRDDNIYRVIFEAEPIPSTVRNAGFGGANKYSELEDMDNAELVIATAHKLDVISKQAYIQSKSYDEVLELALNKEKMLASLPAIMPITNTDLKRTSSGWGYRVHPIYKVRKMHWGQDFTAPVGTPIYATGDGKVTDVSGSKRSKVGLGLNIKIDHGYGYETVYGHLNEFNVKRGQQVKRGDIIGYVGNTGGSTAPHLHYEVHKDGRKVNPAYYMFKDLTPQEYDKMIAISSNIGQSLD</sequence>
<feature type="transmembrane region" description="Helical" evidence="2">
    <location>
        <begin position="29"/>
        <end position="51"/>
    </location>
</feature>
<keyword evidence="2" id="KW-1133">Transmembrane helix</keyword>
<dbReference type="PATRIC" id="fig|1544798.3.peg.881"/>
<dbReference type="SUPFAM" id="SSF51261">
    <property type="entry name" value="Duplicated hybrid motif"/>
    <property type="match status" value="1"/>
</dbReference>
<accession>A0A0D8JFQ4</accession>
<name>A0A0D8JFQ4_9BACT</name>
<dbReference type="InterPro" id="IPR050570">
    <property type="entry name" value="Cell_wall_metabolism_enzyme"/>
</dbReference>
<dbReference type="InterPro" id="IPR011055">
    <property type="entry name" value="Dup_hybrid_motif"/>
</dbReference>
<dbReference type="Proteomes" id="UP000032544">
    <property type="component" value="Unassembled WGS sequence"/>
</dbReference>
<dbReference type="STRING" id="1544798.LH29_04325"/>
<evidence type="ECO:0000313" key="4">
    <source>
        <dbReference type="EMBL" id="KJF44688.1"/>
    </source>
</evidence>
<dbReference type="OrthoDB" id="9810477at2"/>
<dbReference type="PANTHER" id="PTHR21666">
    <property type="entry name" value="PEPTIDASE-RELATED"/>
    <property type="match status" value="1"/>
</dbReference>
<dbReference type="CDD" id="cd12797">
    <property type="entry name" value="M23_peptidase"/>
    <property type="match status" value="1"/>
</dbReference>
<gene>
    <name evidence="4" type="ORF">LH29_04325</name>
</gene>
<dbReference type="Gene3D" id="2.70.70.10">
    <property type="entry name" value="Glucose Permease (Domain IIA)"/>
    <property type="match status" value="1"/>
</dbReference>
<keyword evidence="1" id="KW-0175">Coiled coil</keyword>
<evidence type="ECO:0000259" key="3">
    <source>
        <dbReference type="Pfam" id="PF01551"/>
    </source>
</evidence>
<dbReference type="GO" id="GO:0004222">
    <property type="term" value="F:metalloendopeptidase activity"/>
    <property type="evidence" value="ECO:0007669"/>
    <property type="project" value="TreeGrafter"/>
</dbReference>
<dbReference type="Pfam" id="PF01551">
    <property type="entry name" value="Peptidase_M23"/>
    <property type="match status" value="1"/>
</dbReference>
<keyword evidence="2" id="KW-0472">Membrane</keyword>
<organism evidence="4 5">
    <name type="scientific">Draconibacterium sediminis</name>
    <dbReference type="NCBI Taxonomy" id="1544798"/>
    <lineage>
        <taxon>Bacteria</taxon>
        <taxon>Pseudomonadati</taxon>
        <taxon>Bacteroidota</taxon>
        <taxon>Bacteroidia</taxon>
        <taxon>Marinilabiliales</taxon>
        <taxon>Prolixibacteraceae</taxon>
        <taxon>Draconibacterium</taxon>
    </lineage>
</organism>
<dbReference type="PANTHER" id="PTHR21666:SF286">
    <property type="entry name" value="LIPOPROTEIN NLPD"/>
    <property type="match status" value="1"/>
</dbReference>
<proteinExistence type="predicted"/>
<dbReference type="RefSeq" id="WP_045026222.1">
    <property type="nucleotide sequence ID" value="NZ_JRHC01000001.1"/>
</dbReference>
<evidence type="ECO:0000256" key="1">
    <source>
        <dbReference type="SAM" id="Coils"/>
    </source>
</evidence>
<comment type="caution">
    <text evidence="4">The sequence shown here is derived from an EMBL/GenBank/DDBJ whole genome shotgun (WGS) entry which is preliminary data.</text>
</comment>